<evidence type="ECO:0000256" key="2">
    <source>
        <dbReference type="ARBA" id="ARBA00012254"/>
    </source>
</evidence>
<accession>A0ABR3TT75</accession>
<dbReference type="InterPro" id="IPR002376">
    <property type="entry name" value="Formyl_transf_N"/>
</dbReference>
<keyword evidence="7" id="KW-1185">Reference proteome</keyword>
<evidence type="ECO:0000256" key="1">
    <source>
        <dbReference type="ARBA" id="ARBA00005054"/>
    </source>
</evidence>
<dbReference type="Pfam" id="PF00551">
    <property type="entry name" value="Formyl_trans_N"/>
    <property type="match status" value="1"/>
</dbReference>
<evidence type="ECO:0000313" key="7">
    <source>
        <dbReference type="Proteomes" id="UP001521184"/>
    </source>
</evidence>
<keyword evidence="3" id="KW-0808">Transferase</keyword>
<feature type="domain" description="Formyl transferase N-terminal" evidence="5">
    <location>
        <begin position="8"/>
        <end position="145"/>
    </location>
</feature>
<keyword evidence="4" id="KW-0658">Purine biosynthesis</keyword>
<dbReference type="PANTHER" id="PTHR43369">
    <property type="entry name" value="PHOSPHORIBOSYLGLYCINAMIDE FORMYLTRANSFERASE"/>
    <property type="match status" value="1"/>
</dbReference>
<dbReference type="InterPro" id="IPR036477">
    <property type="entry name" value="Formyl_transf_N_sf"/>
</dbReference>
<gene>
    <name evidence="6" type="primary">ade5</name>
    <name evidence="6" type="ORF">SLS58_004785</name>
</gene>
<evidence type="ECO:0000256" key="3">
    <source>
        <dbReference type="ARBA" id="ARBA00022679"/>
    </source>
</evidence>
<comment type="caution">
    <text evidence="6">The sequence shown here is derived from an EMBL/GenBank/DDBJ whole genome shotgun (WGS) entry which is preliminary data.</text>
</comment>
<evidence type="ECO:0000256" key="4">
    <source>
        <dbReference type="ARBA" id="ARBA00022755"/>
    </source>
</evidence>
<dbReference type="EMBL" id="JAKEKT020000026">
    <property type="protein sequence ID" value="KAL1643769.1"/>
    <property type="molecule type" value="Genomic_DNA"/>
</dbReference>
<dbReference type="PANTHER" id="PTHR43369:SF2">
    <property type="entry name" value="PHOSPHORIBOSYLGLYCINAMIDE FORMYLTRANSFERASE"/>
    <property type="match status" value="1"/>
</dbReference>
<dbReference type="SUPFAM" id="SSF53328">
    <property type="entry name" value="Formyltransferase"/>
    <property type="match status" value="2"/>
</dbReference>
<proteinExistence type="predicted"/>
<organism evidence="6 7">
    <name type="scientific">Diplodia intermedia</name>
    <dbReference type="NCBI Taxonomy" id="856260"/>
    <lineage>
        <taxon>Eukaryota</taxon>
        <taxon>Fungi</taxon>
        <taxon>Dikarya</taxon>
        <taxon>Ascomycota</taxon>
        <taxon>Pezizomycotina</taxon>
        <taxon>Dothideomycetes</taxon>
        <taxon>Dothideomycetes incertae sedis</taxon>
        <taxon>Botryosphaeriales</taxon>
        <taxon>Botryosphaeriaceae</taxon>
        <taxon>Diplodia</taxon>
    </lineage>
</organism>
<dbReference type="Proteomes" id="UP001521184">
    <property type="component" value="Unassembled WGS sequence"/>
</dbReference>
<reference evidence="6 7" key="1">
    <citation type="journal article" date="2023" name="Plant Dis.">
        <title>First Report of Diplodia intermedia Causing Canker and Dieback Diseases on Apple Trees in Canada.</title>
        <authorList>
            <person name="Ellouze W."/>
            <person name="Ilyukhin E."/>
            <person name="Sulman M."/>
            <person name="Ali S."/>
        </authorList>
    </citation>
    <scope>NUCLEOTIDE SEQUENCE [LARGE SCALE GENOMIC DNA]</scope>
    <source>
        <strain evidence="6 7">M45-28</strain>
    </source>
</reference>
<evidence type="ECO:0000259" key="5">
    <source>
        <dbReference type="Pfam" id="PF00551"/>
    </source>
</evidence>
<dbReference type="Gene3D" id="3.40.50.170">
    <property type="entry name" value="Formyl transferase, N-terminal domain"/>
    <property type="match status" value="1"/>
</dbReference>
<evidence type="ECO:0000313" key="6">
    <source>
        <dbReference type="EMBL" id="KAL1643769.1"/>
    </source>
</evidence>
<comment type="pathway">
    <text evidence="1">Purine metabolism; IMP biosynthesis via de novo pathway; N(2)-formyl-N(1)-(5-phospho-D-ribosyl)glycinamide from N(1)-(5-phospho-D-ribosyl)glycinamide (10-formyl THF route): step 1/1.</text>
</comment>
<name>A0ABR3TT75_9PEZI</name>
<protein>
    <recommendedName>
        <fullName evidence="2">phosphoribosylglycinamide formyltransferase 1</fullName>
        <ecNumber evidence="2">2.1.2.2</ecNumber>
    </recommendedName>
</protein>
<sequence>MTEQHHTRISVLISGSGSNLQALIDATKDGRLPNCSIVRVISDKKAAFGLERAKQAGIPTHYHGFPPYKEKFPQLPRQEQRREFDRDLSKLILGDNPDIVICAGYMLILTEPLLQALVDAKVPIINLHPALPGEYNGVSHPSPLVFERAFKTPPLRNFSKLTSPDQTHAIDRAHADWKAGKITRTGVMIHYVILEVDMGTPILTKEIPFVDGEDDELEIFEEKLHKVEWGAIVEGTRTAIERLWSEKSK</sequence>
<dbReference type="EC" id="2.1.2.2" evidence="2"/>